<dbReference type="SMART" id="SM00480">
    <property type="entry name" value="POL3Bc"/>
    <property type="match status" value="1"/>
</dbReference>
<evidence type="ECO:0000259" key="12">
    <source>
        <dbReference type="Pfam" id="PF02767"/>
    </source>
</evidence>
<evidence type="ECO:0000313" key="14">
    <source>
        <dbReference type="EMBL" id="RWX51657.1"/>
    </source>
</evidence>
<dbReference type="PANTHER" id="PTHR30478:SF0">
    <property type="entry name" value="BETA SLIDING CLAMP"/>
    <property type="match status" value="1"/>
</dbReference>
<dbReference type="GO" id="GO:0005737">
    <property type="term" value="C:cytoplasm"/>
    <property type="evidence" value="ECO:0007669"/>
    <property type="project" value="UniProtKB-SubCell"/>
</dbReference>
<dbReference type="GO" id="GO:0008408">
    <property type="term" value="F:3'-5' exonuclease activity"/>
    <property type="evidence" value="ECO:0007669"/>
    <property type="project" value="InterPro"/>
</dbReference>
<evidence type="ECO:0000256" key="5">
    <source>
        <dbReference type="ARBA" id="ARBA00022679"/>
    </source>
</evidence>
<evidence type="ECO:0000256" key="7">
    <source>
        <dbReference type="ARBA" id="ARBA00022705"/>
    </source>
</evidence>
<keyword evidence="7" id="KW-0235">DNA replication</keyword>
<evidence type="ECO:0000256" key="11">
    <source>
        <dbReference type="ARBA" id="ARBA00033276"/>
    </source>
</evidence>
<dbReference type="AlphaFoldDB" id="A0A444JF54"/>
<keyword evidence="9" id="KW-0238">DNA-binding</keyword>
<evidence type="ECO:0000256" key="6">
    <source>
        <dbReference type="ARBA" id="ARBA00022695"/>
    </source>
</evidence>
<dbReference type="Proteomes" id="UP000288892">
    <property type="component" value="Unassembled WGS sequence"/>
</dbReference>
<gene>
    <name evidence="14" type="ORF">VU01_11024</name>
</gene>
<keyword evidence="4" id="KW-0963">Cytoplasm</keyword>
<name>A0A444JF54_9BACT</name>
<evidence type="ECO:0000256" key="10">
    <source>
        <dbReference type="ARBA" id="ARBA00030988"/>
    </source>
</evidence>
<evidence type="ECO:0000259" key="13">
    <source>
        <dbReference type="Pfam" id="PF02768"/>
    </source>
</evidence>
<protein>
    <recommendedName>
        <fullName evidence="3">Beta sliding clamp</fullName>
    </recommendedName>
    <alternativeName>
        <fullName evidence="11">Beta-clamp processivity factor</fullName>
    </alternativeName>
    <alternativeName>
        <fullName evidence="10">DNA polymerase III beta sliding clamp subunit</fullName>
    </alternativeName>
</protein>
<keyword evidence="6 14" id="KW-0548">Nucleotidyltransferase</keyword>
<reference evidence="14 15" key="1">
    <citation type="submission" date="2017-01" db="EMBL/GenBank/DDBJ databases">
        <title>The cable genome- insights into the physiology and evolution of filamentous bacteria capable of sulfide oxidation via long distance electron transfer.</title>
        <authorList>
            <person name="Schreiber L."/>
            <person name="Bjerg J.T."/>
            <person name="Boggild A."/>
            <person name="Van De Vossenberg J."/>
            <person name="Meysman F."/>
            <person name="Nielsen L.P."/>
            <person name="Schramm A."/>
            <person name="Kjeldsen K.U."/>
        </authorList>
    </citation>
    <scope>NUCLEOTIDE SEQUENCE [LARGE SCALE GENOMIC DNA]</scope>
    <source>
        <strain evidence="14">A5</strain>
    </source>
</reference>
<dbReference type="SUPFAM" id="SSF55979">
    <property type="entry name" value="DNA clamp"/>
    <property type="match status" value="2"/>
</dbReference>
<dbReference type="GO" id="GO:0003677">
    <property type="term" value="F:DNA binding"/>
    <property type="evidence" value="ECO:0007669"/>
    <property type="project" value="UniProtKB-KW"/>
</dbReference>
<evidence type="ECO:0000256" key="3">
    <source>
        <dbReference type="ARBA" id="ARBA00021035"/>
    </source>
</evidence>
<dbReference type="PANTHER" id="PTHR30478">
    <property type="entry name" value="DNA POLYMERASE III SUBUNIT BETA"/>
    <property type="match status" value="1"/>
</dbReference>
<evidence type="ECO:0000256" key="2">
    <source>
        <dbReference type="ARBA" id="ARBA00010752"/>
    </source>
</evidence>
<organism evidence="14 15">
    <name type="scientific">Candidatus Electrothrix marina</name>
    <dbReference type="NCBI Taxonomy" id="1859130"/>
    <lineage>
        <taxon>Bacteria</taxon>
        <taxon>Pseudomonadati</taxon>
        <taxon>Thermodesulfobacteriota</taxon>
        <taxon>Desulfobulbia</taxon>
        <taxon>Desulfobulbales</taxon>
        <taxon>Desulfobulbaceae</taxon>
        <taxon>Candidatus Electrothrix</taxon>
    </lineage>
</organism>
<evidence type="ECO:0000256" key="8">
    <source>
        <dbReference type="ARBA" id="ARBA00022932"/>
    </source>
</evidence>
<feature type="domain" description="DNA polymerase III beta sliding clamp central" evidence="12">
    <location>
        <begin position="44"/>
        <end position="164"/>
    </location>
</feature>
<dbReference type="InterPro" id="IPR022637">
    <property type="entry name" value="DNA_polIII_beta_cen"/>
</dbReference>
<keyword evidence="15" id="KW-1185">Reference proteome</keyword>
<comment type="similarity">
    <text evidence="2">Belongs to the beta sliding clamp family.</text>
</comment>
<dbReference type="Pfam" id="PF02768">
    <property type="entry name" value="DNA_pol3_beta_3"/>
    <property type="match status" value="1"/>
</dbReference>
<dbReference type="InterPro" id="IPR046938">
    <property type="entry name" value="DNA_clamp_sf"/>
</dbReference>
<dbReference type="InterPro" id="IPR001001">
    <property type="entry name" value="DNA_polIII_beta"/>
</dbReference>
<sequence length="289" mass="33260">MNFKEGEKNWINITAGSSTYKLAGMVTEEFPQFEQYNEEDLVEIQGEVVCDLIDKTMFSIATEKENMYNLNAALFQQLIEDEKTVFRMVTSDGHRLSIMRRETEGAPLPNFDKFILIPRRGIQQIRKFGEEQDTFQFGVEKKKIVLKSDDSILVIRLMEGEFPDFENILNFISKEDNILINKILFLESLKRINLFTEDIFHAIKFELDNNQLVLTSEHADFGSARDEIAIEYTGEKLSMGFNCRYFMEALQVMEGESIQASISSNESPCLITSEDDEGFLGIIMPMKLS</sequence>
<feature type="domain" description="DNA polymerase III beta sliding clamp C-terminal" evidence="13">
    <location>
        <begin position="176"/>
        <end position="286"/>
    </location>
</feature>
<accession>A0A444JF54</accession>
<dbReference type="EMBL" id="MTKS01000102">
    <property type="protein sequence ID" value="RWX51657.1"/>
    <property type="molecule type" value="Genomic_DNA"/>
</dbReference>
<dbReference type="CDD" id="cd00140">
    <property type="entry name" value="beta_clamp"/>
    <property type="match status" value="1"/>
</dbReference>
<dbReference type="GO" id="GO:0003887">
    <property type="term" value="F:DNA-directed DNA polymerase activity"/>
    <property type="evidence" value="ECO:0007669"/>
    <property type="project" value="UniProtKB-KW"/>
</dbReference>
<evidence type="ECO:0000256" key="4">
    <source>
        <dbReference type="ARBA" id="ARBA00022490"/>
    </source>
</evidence>
<dbReference type="GO" id="GO:0009360">
    <property type="term" value="C:DNA polymerase III complex"/>
    <property type="evidence" value="ECO:0007669"/>
    <property type="project" value="InterPro"/>
</dbReference>
<evidence type="ECO:0000256" key="9">
    <source>
        <dbReference type="ARBA" id="ARBA00023125"/>
    </source>
</evidence>
<keyword evidence="8" id="KW-0239">DNA-directed DNA polymerase</keyword>
<comment type="subcellular location">
    <subcellularLocation>
        <location evidence="1">Cytoplasm</location>
    </subcellularLocation>
</comment>
<comment type="caution">
    <text evidence="14">The sequence shown here is derived from an EMBL/GenBank/DDBJ whole genome shotgun (WGS) entry which is preliminary data.</text>
</comment>
<evidence type="ECO:0000313" key="15">
    <source>
        <dbReference type="Proteomes" id="UP000288892"/>
    </source>
</evidence>
<dbReference type="Gene3D" id="3.10.150.10">
    <property type="entry name" value="DNA Polymerase III, subunit A, domain 2"/>
    <property type="match status" value="2"/>
</dbReference>
<dbReference type="Pfam" id="PF02767">
    <property type="entry name" value="DNA_pol3_beta_2"/>
    <property type="match status" value="1"/>
</dbReference>
<dbReference type="InterPro" id="IPR022635">
    <property type="entry name" value="DNA_polIII_beta_C"/>
</dbReference>
<evidence type="ECO:0000256" key="1">
    <source>
        <dbReference type="ARBA" id="ARBA00004496"/>
    </source>
</evidence>
<proteinExistence type="inferred from homology"/>
<keyword evidence="5 14" id="KW-0808">Transferase</keyword>
<dbReference type="NCBIfam" id="TIGR00663">
    <property type="entry name" value="dnan"/>
    <property type="match status" value="1"/>
</dbReference>
<dbReference type="GO" id="GO:0006271">
    <property type="term" value="P:DNA strand elongation involved in DNA replication"/>
    <property type="evidence" value="ECO:0007669"/>
    <property type="project" value="TreeGrafter"/>
</dbReference>